<feature type="region of interest" description="Disordered" evidence="1">
    <location>
        <begin position="63"/>
        <end position="97"/>
    </location>
</feature>
<dbReference type="AlphaFoldDB" id="A0A4Y2MXX9"/>
<dbReference type="EMBL" id="BGPR01008174">
    <property type="protein sequence ID" value="GBN32028.1"/>
    <property type="molecule type" value="Genomic_DNA"/>
</dbReference>
<evidence type="ECO:0000313" key="3">
    <source>
        <dbReference type="Proteomes" id="UP000499080"/>
    </source>
</evidence>
<comment type="caution">
    <text evidence="2">The sequence shown here is derived from an EMBL/GenBank/DDBJ whole genome shotgun (WGS) entry which is preliminary data.</text>
</comment>
<accession>A0A4Y2MXX9</accession>
<name>A0A4Y2MXX9_ARAVE</name>
<proteinExistence type="predicted"/>
<dbReference type="Proteomes" id="UP000499080">
    <property type="component" value="Unassembled WGS sequence"/>
</dbReference>
<evidence type="ECO:0000256" key="1">
    <source>
        <dbReference type="SAM" id="MobiDB-lite"/>
    </source>
</evidence>
<organism evidence="2 3">
    <name type="scientific">Araneus ventricosus</name>
    <name type="common">Orbweaver spider</name>
    <name type="synonym">Epeira ventricosa</name>
    <dbReference type="NCBI Taxonomy" id="182803"/>
    <lineage>
        <taxon>Eukaryota</taxon>
        <taxon>Metazoa</taxon>
        <taxon>Ecdysozoa</taxon>
        <taxon>Arthropoda</taxon>
        <taxon>Chelicerata</taxon>
        <taxon>Arachnida</taxon>
        <taxon>Araneae</taxon>
        <taxon>Araneomorphae</taxon>
        <taxon>Entelegynae</taxon>
        <taxon>Araneoidea</taxon>
        <taxon>Araneidae</taxon>
        <taxon>Araneus</taxon>
    </lineage>
</organism>
<feature type="compositionally biased region" description="Polar residues" evidence="1">
    <location>
        <begin position="63"/>
        <end position="80"/>
    </location>
</feature>
<keyword evidence="3" id="KW-1185">Reference proteome</keyword>
<sequence length="129" mass="14183">MPCRFHKVKNSPISSIPLFEYRSPFPNPPSTPRNRSQRLKTCSLPRPALGTDQTPIPELSLAASQPSHQVSLPTPSLSNTQERDSRPPSRTSNGHRLLTVSGLPPSTAPFFSVDLPRIVVLRLDPAVQI</sequence>
<protein>
    <submittedName>
        <fullName evidence="2">Uncharacterized protein</fullName>
    </submittedName>
</protein>
<evidence type="ECO:0000313" key="2">
    <source>
        <dbReference type="EMBL" id="GBN32028.1"/>
    </source>
</evidence>
<reference evidence="2 3" key="1">
    <citation type="journal article" date="2019" name="Sci. Rep.">
        <title>Orb-weaving spider Araneus ventricosus genome elucidates the spidroin gene catalogue.</title>
        <authorList>
            <person name="Kono N."/>
            <person name="Nakamura H."/>
            <person name="Ohtoshi R."/>
            <person name="Moran D.A.P."/>
            <person name="Shinohara A."/>
            <person name="Yoshida Y."/>
            <person name="Fujiwara M."/>
            <person name="Mori M."/>
            <person name="Tomita M."/>
            <person name="Arakawa K."/>
        </authorList>
    </citation>
    <scope>NUCLEOTIDE SEQUENCE [LARGE SCALE GENOMIC DNA]</scope>
</reference>
<gene>
    <name evidence="2" type="ORF">AVEN_165771_1</name>
</gene>
<feature type="region of interest" description="Disordered" evidence="1">
    <location>
        <begin position="17"/>
        <end position="39"/>
    </location>
</feature>